<proteinExistence type="predicted"/>
<keyword evidence="1" id="KW-0812">Transmembrane</keyword>
<dbReference type="EMBL" id="LQQC01000002">
    <property type="protein sequence ID" value="KXZ59781.1"/>
    <property type="molecule type" value="Genomic_DNA"/>
</dbReference>
<evidence type="ECO:0000313" key="4">
    <source>
        <dbReference type="Proteomes" id="UP000242755"/>
    </source>
</evidence>
<sequence length="198" mass="20892">MNTALVVTPFGDPKQLAAACVLSDIRGSVVPVGGFSAIVLDDASREHATEVTQKLSKMAGRYEVLLLVREDDAIASGHYRGGKRQSEVPAGLALQNLPEDVERLLLGQADPADIEGAQHTADISKMQASALTMTGARAAIARTAIVWMIVAAVAFVALVIGAVVALSGPWYMWIATALAAGVFGVSLFRINRLLGRRK</sequence>
<keyword evidence="1" id="KW-0472">Membrane</keyword>
<name>A0A150HCI4_9MICO</name>
<evidence type="ECO:0000313" key="5">
    <source>
        <dbReference type="Proteomes" id="UP000243589"/>
    </source>
</evidence>
<dbReference type="PATRIC" id="fig|479117.4.peg.251"/>
<dbReference type="STRING" id="1176165.GCA_001584405_00553"/>
<dbReference type="AlphaFoldDB" id="A0A150HCI4"/>
<gene>
    <name evidence="2" type="ORF">Bravens_00253</name>
    <name evidence="3" type="ORF">CYJ40_10485</name>
</gene>
<keyword evidence="5" id="KW-1185">Reference proteome</keyword>
<feature type="transmembrane region" description="Helical" evidence="1">
    <location>
        <begin position="144"/>
        <end position="164"/>
    </location>
</feature>
<dbReference type="EMBL" id="PKGO01000012">
    <property type="protein sequence ID" value="PKY69450.1"/>
    <property type="molecule type" value="Genomic_DNA"/>
</dbReference>
<reference evidence="2 5" key="1">
    <citation type="submission" date="2016-01" db="EMBL/GenBank/DDBJ databases">
        <title>Use of Whole Genome Sequencing to ascertain that Brevibacterium massiliense (Roux, Raoult 2009) is a later heterotypic synonym of Brevibacterium ravenspurgense (Mages 2008).</title>
        <authorList>
            <person name="Bernier A.-M."/>
            <person name="Burdz T."/>
            <person name="Huynh C."/>
            <person name="Pachecho A.L."/>
            <person name="Wiebe D."/>
            <person name="Bonner C."/>
            <person name="Bernard K."/>
        </authorList>
    </citation>
    <scope>NUCLEOTIDE SEQUENCE [LARGE SCALE GENOMIC DNA]</scope>
    <source>
        <strain evidence="2 5">CCUG56047</strain>
    </source>
</reference>
<protein>
    <submittedName>
        <fullName evidence="2">Uncharacterized protein</fullName>
    </submittedName>
</protein>
<reference evidence="3 4" key="2">
    <citation type="submission" date="2017-12" db="EMBL/GenBank/DDBJ databases">
        <title>Phylogenetic diversity of female urinary microbiome.</title>
        <authorList>
            <person name="Thomas-White K."/>
            <person name="Wolfe A.J."/>
        </authorList>
    </citation>
    <scope>NUCLEOTIDE SEQUENCE [LARGE SCALE GENOMIC DNA]</scope>
    <source>
        <strain evidence="3 4">UMB0426</strain>
    </source>
</reference>
<feature type="transmembrane region" description="Helical" evidence="1">
    <location>
        <begin position="170"/>
        <end position="190"/>
    </location>
</feature>
<keyword evidence="1" id="KW-1133">Transmembrane helix</keyword>
<dbReference type="Proteomes" id="UP000243589">
    <property type="component" value="Unassembled WGS sequence"/>
</dbReference>
<dbReference type="Proteomes" id="UP000242755">
    <property type="component" value="Unassembled WGS sequence"/>
</dbReference>
<dbReference type="RefSeq" id="WP_062019588.1">
    <property type="nucleotide sequence ID" value="NZ_LQQC01000002.1"/>
</dbReference>
<organism evidence="2 5">
    <name type="scientific">Brevibacterium ravenspurgense</name>
    <dbReference type="NCBI Taxonomy" id="479117"/>
    <lineage>
        <taxon>Bacteria</taxon>
        <taxon>Bacillati</taxon>
        <taxon>Actinomycetota</taxon>
        <taxon>Actinomycetes</taxon>
        <taxon>Micrococcales</taxon>
        <taxon>Brevibacteriaceae</taxon>
        <taxon>Brevibacterium</taxon>
    </lineage>
</organism>
<comment type="caution">
    <text evidence="2">The sequence shown here is derived from an EMBL/GenBank/DDBJ whole genome shotgun (WGS) entry which is preliminary data.</text>
</comment>
<accession>A0A150HCI4</accession>
<evidence type="ECO:0000256" key="1">
    <source>
        <dbReference type="SAM" id="Phobius"/>
    </source>
</evidence>
<evidence type="ECO:0000313" key="2">
    <source>
        <dbReference type="EMBL" id="KXZ59781.1"/>
    </source>
</evidence>
<evidence type="ECO:0000313" key="3">
    <source>
        <dbReference type="EMBL" id="PKY69450.1"/>
    </source>
</evidence>